<dbReference type="PROSITE" id="PS50035">
    <property type="entry name" value="PLD"/>
    <property type="match status" value="2"/>
</dbReference>
<dbReference type="GO" id="GO:0016891">
    <property type="term" value="F:RNA endonuclease activity producing 5'-phosphomonoesters, hydrolytic mechanism"/>
    <property type="evidence" value="ECO:0007669"/>
    <property type="project" value="TreeGrafter"/>
</dbReference>
<keyword evidence="6" id="KW-0443">Lipid metabolism</keyword>
<keyword evidence="8" id="KW-0238">DNA-binding</keyword>
<evidence type="ECO:0000259" key="7">
    <source>
        <dbReference type="PROSITE" id="PS50035"/>
    </source>
</evidence>
<dbReference type="RefSeq" id="WP_038066871.1">
    <property type="nucleotide sequence ID" value="NZ_JPSL02000037.1"/>
</dbReference>
<dbReference type="GO" id="GO:0003677">
    <property type="term" value="F:DNA binding"/>
    <property type="evidence" value="ECO:0007669"/>
    <property type="project" value="UniProtKB-KW"/>
</dbReference>
<dbReference type="InterPro" id="IPR051406">
    <property type="entry name" value="PLD_domain"/>
</dbReference>
<feature type="domain" description="PLD phosphodiesterase" evidence="7">
    <location>
        <begin position="103"/>
        <end position="130"/>
    </location>
</feature>
<dbReference type="STRING" id="276.THFILI_03815"/>
<dbReference type="Proteomes" id="UP000030364">
    <property type="component" value="Unassembled WGS sequence"/>
</dbReference>
<dbReference type="SUPFAM" id="SSF56024">
    <property type="entry name" value="Phospholipase D/nuclease"/>
    <property type="match status" value="2"/>
</dbReference>
<dbReference type="EMBL" id="JPSL02000037">
    <property type="protein sequence ID" value="KGQ21126.1"/>
    <property type="molecule type" value="Genomic_DNA"/>
</dbReference>
<evidence type="ECO:0000256" key="6">
    <source>
        <dbReference type="ARBA" id="ARBA00023098"/>
    </source>
</evidence>
<evidence type="ECO:0000256" key="2">
    <source>
        <dbReference type="ARBA" id="ARBA00008664"/>
    </source>
</evidence>
<comment type="catalytic activity">
    <reaction evidence="1">
        <text>a 1,2-diacyl-sn-glycero-3-phosphocholine + H2O = a 1,2-diacyl-sn-glycero-3-phosphate + choline + H(+)</text>
        <dbReference type="Rhea" id="RHEA:14445"/>
        <dbReference type="ChEBI" id="CHEBI:15354"/>
        <dbReference type="ChEBI" id="CHEBI:15377"/>
        <dbReference type="ChEBI" id="CHEBI:15378"/>
        <dbReference type="ChEBI" id="CHEBI:57643"/>
        <dbReference type="ChEBI" id="CHEBI:58608"/>
        <dbReference type="EC" id="3.1.4.4"/>
    </reaction>
</comment>
<dbReference type="CDD" id="cd09128">
    <property type="entry name" value="PLDc_unchar1_2"/>
    <property type="match status" value="1"/>
</dbReference>
<accession>A0A0A2WLQ8</accession>
<dbReference type="OrthoDB" id="9762009at2"/>
<comment type="similarity">
    <text evidence="2">Belongs to the phospholipase D family.</text>
</comment>
<dbReference type="PANTHER" id="PTHR43856">
    <property type="entry name" value="CARDIOLIPIN HYDROLASE"/>
    <property type="match status" value="1"/>
</dbReference>
<evidence type="ECO:0000256" key="5">
    <source>
        <dbReference type="ARBA" id="ARBA00022963"/>
    </source>
</evidence>
<dbReference type="SMART" id="SM00155">
    <property type="entry name" value="PLDc"/>
    <property type="match status" value="2"/>
</dbReference>
<comment type="caution">
    <text evidence="8">The sequence shown here is derived from an EMBL/GenBank/DDBJ whole genome shotgun (WGS) entry which is preliminary data.</text>
</comment>
<dbReference type="PATRIC" id="fig|276.5.peg.2072"/>
<dbReference type="GO" id="GO:0016042">
    <property type="term" value="P:lipid catabolic process"/>
    <property type="evidence" value="ECO:0007669"/>
    <property type="project" value="UniProtKB-KW"/>
</dbReference>
<evidence type="ECO:0000313" key="8">
    <source>
        <dbReference type="EMBL" id="KGQ21126.1"/>
    </source>
</evidence>
<dbReference type="GO" id="GO:0004630">
    <property type="term" value="F:phospholipase D activity"/>
    <property type="evidence" value="ECO:0007669"/>
    <property type="project" value="UniProtKB-EC"/>
</dbReference>
<keyword evidence="5" id="KW-0442">Lipid degradation</keyword>
<dbReference type="GO" id="GO:0006793">
    <property type="term" value="P:phosphorus metabolic process"/>
    <property type="evidence" value="ECO:0007669"/>
    <property type="project" value="UniProtKB-ARBA"/>
</dbReference>
<feature type="domain" description="PLD phosphodiesterase" evidence="7">
    <location>
        <begin position="259"/>
        <end position="286"/>
    </location>
</feature>
<keyword evidence="4" id="KW-0378">Hydrolase</keyword>
<organism evidence="8 9">
    <name type="scientific">Thermus filiformis</name>
    <dbReference type="NCBI Taxonomy" id="276"/>
    <lineage>
        <taxon>Bacteria</taxon>
        <taxon>Thermotogati</taxon>
        <taxon>Deinococcota</taxon>
        <taxon>Deinococci</taxon>
        <taxon>Thermales</taxon>
        <taxon>Thermaceae</taxon>
        <taxon>Thermus</taxon>
    </lineage>
</organism>
<dbReference type="InterPro" id="IPR025202">
    <property type="entry name" value="PLD-like_dom"/>
</dbReference>
<dbReference type="Gene3D" id="3.30.870.10">
    <property type="entry name" value="Endonuclease Chain A"/>
    <property type="match status" value="2"/>
</dbReference>
<keyword evidence="9" id="KW-1185">Reference proteome</keyword>
<dbReference type="Pfam" id="PF13091">
    <property type="entry name" value="PLDc_2"/>
    <property type="match status" value="2"/>
</dbReference>
<evidence type="ECO:0000313" key="9">
    <source>
        <dbReference type="Proteomes" id="UP000030364"/>
    </source>
</evidence>
<dbReference type="AlphaFoldDB" id="A0A0A2WLQ8"/>
<reference evidence="8 9" key="1">
    <citation type="journal article" date="2015" name="Genome Announc.">
        <title>Draft Genome Sequence of the Thermophile Thermus filiformis ATCC 43280, Producer of Carotenoid-(Di)glucoside-Branched Fatty Acid (Di)esters and Source of Hyperthermostable Enzymes of Biotechnological Interest.</title>
        <authorList>
            <person name="Mandelli F."/>
            <person name="Oliveira Ramires B."/>
            <person name="Couger M.B."/>
            <person name="Paixao D.A."/>
            <person name="Camilo C.M."/>
            <person name="Polikarpov I."/>
            <person name="Prade R."/>
            <person name="Riano-Pachon D.M."/>
            <person name="Squina F.M."/>
        </authorList>
    </citation>
    <scope>NUCLEOTIDE SEQUENCE [LARGE SCALE GENOMIC DNA]</scope>
    <source>
        <strain evidence="8 9">ATCC 43280</strain>
    </source>
</reference>
<dbReference type="PANTHER" id="PTHR43856:SF1">
    <property type="entry name" value="MITOCHONDRIAL CARDIOLIPIN HYDROLASE"/>
    <property type="match status" value="1"/>
</dbReference>
<dbReference type="InterPro" id="IPR001736">
    <property type="entry name" value="PLipase_D/transphosphatidylase"/>
</dbReference>
<evidence type="ECO:0000256" key="3">
    <source>
        <dbReference type="ARBA" id="ARBA00012027"/>
    </source>
</evidence>
<dbReference type="EC" id="3.1.4.4" evidence="3"/>
<sequence length="427" mass="47502">MRRLLALLLLFAWGLAAPRLVVLPEDGLAPFLDLIRSAQREIRLKAYLWTPSRMDVVEALKEAVKRGVRVLLEAEPSGGRADLSVYQALKEAGVEVRLTQPFRFVFVHEKSLVVDDRLAWVATANLTGSSFIANREYALILDDKAQVAEVARVFDADWEGKRLDLSRALLVWAPSRVQGGVKEGNAREKLLGLIRSAKKELFLEQAAMADREVIEALKEALSRGVRVRLVGSPNDPSDTYFVAGAEELKRAGAEVRYLPYPYVHAKVLVKDREEALLGSLNLSANSIGANRELSVLFSAREAPEAFGRLLTVMEGDFARGLPENPFALPPLEGVIPWTEVPQHYGRVATVEGRIVRVEDRGTVAFLHFGFGESDLRLVVFPRSYGLFAQPFPQAYLDKTVRARGRIVIYAGYYEIVLDGPEQLEVLP</sequence>
<gene>
    <name evidence="8" type="ORF">THFILI_03815</name>
</gene>
<evidence type="ECO:0000256" key="4">
    <source>
        <dbReference type="ARBA" id="ARBA00022801"/>
    </source>
</evidence>
<evidence type="ECO:0000256" key="1">
    <source>
        <dbReference type="ARBA" id="ARBA00000798"/>
    </source>
</evidence>
<name>A0A0A2WLQ8_THEFI</name>
<proteinExistence type="inferred from homology"/>
<protein>
    <recommendedName>
        <fullName evidence="3">phospholipase D</fullName>
        <ecNumber evidence="3">3.1.4.4</ecNumber>
    </recommendedName>
</protein>